<keyword evidence="1" id="KW-0560">Oxidoreductase</keyword>
<gene>
    <name evidence="1" type="ORF">ACFOUY_04270</name>
</gene>
<accession>A0ABV8NG15</accession>
<dbReference type="PANTHER" id="PTHR34352:SF1">
    <property type="entry name" value="PROTEIN YHFA"/>
    <property type="match status" value="1"/>
</dbReference>
<name>A0ABV8NG15_9SPHI</name>
<comment type="caution">
    <text evidence="1">The sequence shown here is derived from an EMBL/GenBank/DDBJ whole genome shotgun (WGS) entry which is preliminary data.</text>
</comment>
<keyword evidence="1" id="KW-0575">Peroxidase</keyword>
<dbReference type="InterPro" id="IPR015946">
    <property type="entry name" value="KH_dom-like_a/b"/>
</dbReference>
<dbReference type="InterPro" id="IPR003718">
    <property type="entry name" value="OsmC/Ohr_fam"/>
</dbReference>
<protein>
    <submittedName>
        <fullName evidence="1">OsmC family protein</fullName>
        <ecNumber evidence="1">1.11.1.-</ecNumber>
    </submittedName>
</protein>
<dbReference type="RefSeq" id="WP_378959216.1">
    <property type="nucleotide sequence ID" value="NZ_JBHRXC010000016.1"/>
</dbReference>
<dbReference type="Gene3D" id="3.30.300.20">
    <property type="match status" value="1"/>
</dbReference>
<evidence type="ECO:0000313" key="1">
    <source>
        <dbReference type="EMBL" id="MFC4195900.1"/>
    </source>
</evidence>
<dbReference type="Proteomes" id="UP001595792">
    <property type="component" value="Unassembled WGS sequence"/>
</dbReference>
<dbReference type="InterPro" id="IPR036102">
    <property type="entry name" value="OsmC/Ohrsf"/>
</dbReference>
<evidence type="ECO:0000313" key="2">
    <source>
        <dbReference type="Proteomes" id="UP001595792"/>
    </source>
</evidence>
<sequence>MNINLIRKSGKFNFEAENESGFTVELDAKAAIGGEGKGFRPMEMLLVGLGGCSGIDMVNVLTKQKEPLDDIKIAINATRKEEEMPPIFDEIEIHFDLYGDLSAAKVERALSMTFEKYCSVSNILGRSAKINFTYKINSNAQV</sequence>
<dbReference type="EMBL" id="JBHSBY010000025">
    <property type="protein sequence ID" value="MFC4195900.1"/>
    <property type="molecule type" value="Genomic_DNA"/>
</dbReference>
<organism evidence="1 2">
    <name type="scientific">Pedobacter jamesrossensis</name>
    <dbReference type="NCBI Taxonomy" id="1908238"/>
    <lineage>
        <taxon>Bacteria</taxon>
        <taxon>Pseudomonadati</taxon>
        <taxon>Bacteroidota</taxon>
        <taxon>Sphingobacteriia</taxon>
        <taxon>Sphingobacteriales</taxon>
        <taxon>Sphingobacteriaceae</taxon>
        <taxon>Pedobacter</taxon>
    </lineage>
</organism>
<reference evidence="2" key="1">
    <citation type="journal article" date="2019" name="Int. J. Syst. Evol. Microbiol.">
        <title>The Global Catalogue of Microorganisms (GCM) 10K type strain sequencing project: providing services to taxonomists for standard genome sequencing and annotation.</title>
        <authorList>
            <consortium name="The Broad Institute Genomics Platform"/>
            <consortium name="The Broad Institute Genome Sequencing Center for Infectious Disease"/>
            <person name="Wu L."/>
            <person name="Ma J."/>
        </authorList>
    </citation>
    <scope>NUCLEOTIDE SEQUENCE [LARGE SCALE GENOMIC DNA]</scope>
    <source>
        <strain evidence="2">CCM 8689</strain>
    </source>
</reference>
<proteinExistence type="predicted"/>
<dbReference type="Pfam" id="PF02566">
    <property type="entry name" value="OsmC"/>
    <property type="match status" value="1"/>
</dbReference>
<dbReference type="GO" id="GO:0004601">
    <property type="term" value="F:peroxidase activity"/>
    <property type="evidence" value="ECO:0007669"/>
    <property type="project" value="UniProtKB-KW"/>
</dbReference>
<dbReference type="PANTHER" id="PTHR34352">
    <property type="entry name" value="PROTEIN YHFA"/>
    <property type="match status" value="1"/>
</dbReference>
<dbReference type="EC" id="1.11.1.-" evidence="1"/>
<keyword evidence="2" id="KW-1185">Reference proteome</keyword>
<dbReference type="SUPFAM" id="SSF82784">
    <property type="entry name" value="OsmC-like"/>
    <property type="match status" value="1"/>
</dbReference>